<comment type="caution">
    <text evidence="3">The sequence shown here is derived from an EMBL/GenBank/DDBJ whole genome shotgun (WGS) entry which is preliminary data.</text>
</comment>
<evidence type="ECO:0000256" key="2">
    <source>
        <dbReference type="SAM" id="SignalP"/>
    </source>
</evidence>
<protein>
    <submittedName>
        <fullName evidence="3">Uncharacterized protein</fullName>
    </submittedName>
</protein>
<name>A0A8H5CSV5_9AGAR</name>
<dbReference type="EMBL" id="JAACJO010000031">
    <property type="protein sequence ID" value="KAF5346448.1"/>
    <property type="molecule type" value="Genomic_DNA"/>
</dbReference>
<evidence type="ECO:0000256" key="1">
    <source>
        <dbReference type="SAM" id="MobiDB-lite"/>
    </source>
</evidence>
<feature type="region of interest" description="Disordered" evidence="1">
    <location>
        <begin position="123"/>
        <end position="145"/>
    </location>
</feature>
<proteinExistence type="predicted"/>
<accession>A0A8H5CSV5</accession>
<dbReference type="OrthoDB" id="73875at2759"/>
<feature type="compositionally biased region" description="Low complexity" evidence="1">
    <location>
        <begin position="123"/>
        <end position="135"/>
    </location>
</feature>
<dbReference type="AlphaFoldDB" id="A0A8H5CSV5"/>
<keyword evidence="2" id="KW-0732">Signal</keyword>
<feature type="region of interest" description="Disordered" evidence="1">
    <location>
        <begin position="659"/>
        <end position="697"/>
    </location>
</feature>
<dbReference type="Proteomes" id="UP000559027">
    <property type="component" value="Unassembled WGS sequence"/>
</dbReference>
<gene>
    <name evidence="3" type="ORF">D9756_010094</name>
</gene>
<feature type="signal peptide" evidence="2">
    <location>
        <begin position="1"/>
        <end position="28"/>
    </location>
</feature>
<organism evidence="3 4">
    <name type="scientific">Leucocoprinus leucothites</name>
    <dbReference type="NCBI Taxonomy" id="201217"/>
    <lineage>
        <taxon>Eukaryota</taxon>
        <taxon>Fungi</taxon>
        <taxon>Dikarya</taxon>
        <taxon>Basidiomycota</taxon>
        <taxon>Agaricomycotina</taxon>
        <taxon>Agaricomycetes</taxon>
        <taxon>Agaricomycetidae</taxon>
        <taxon>Agaricales</taxon>
        <taxon>Agaricineae</taxon>
        <taxon>Agaricaceae</taxon>
        <taxon>Leucocoprinus</taxon>
    </lineage>
</organism>
<feature type="compositionally biased region" description="Basic and acidic residues" evidence="1">
    <location>
        <begin position="676"/>
        <end position="685"/>
    </location>
</feature>
<evidence type="ECO:0000313" key="3">
    <source>
        <dbReference type="EMBL" id="KAF5346448.1"/>
    </source>
</evidence>
<evidence type="ECO:0000313" key="4">
    <source>
        <dbReference type="Proteomes" id="UP000559027"/>
    </source>
</evidence>
<keyword evidence="4" id="KW-1185">Reference proteome</keyword>
<sequence length="803" mass="81882">MASTKLSQTLLPLILVLSSTGLIPHVQAANDWSQPCFSGVCSYDLPATPDGASGTLKIWGAETAIADITQAAGWEILSCDPQSLAQDLRIVCKTSDSSDGCAKLFASPNAGAAGAARRAAASSSPSASASAAEASGTALPSDGTEEGAVGKVVRLPQSCGKSAFARISKAWIPTDQSIPPSVARRLVRRDGETPQVKAITVDVDFGADSDARYEIPSSSYFSRISSTSLENRHGPVGFAIVGANFPGAAAKGDLDTSSIGVNNSASARRSFSRIYAQRGFTDFVTDAVDSVTSLNDFDVDKSTTLKPFDVDKTFNLIDQQIKCTAPAPVAGLNSSVGVSGKIKVDVDAKVHAVVSLGVVASGTVIPPKVEDFGITSGMTANVDSTIIMSAGVGGTLDSGKIKLFEVGVPGLDFPGVLSIGPTFQINAQAKASLDLDVDMTVGVKYNIDKAEFTFPKGGSKGGSFTPGDTRMSTLSDFQTLALKLSVQPSGTATGTIEAHLIPSLNLGIDALGGTVGAGVFVNLDAVAKATLGVGATGDKKDITINPRASPDFDIQAISKGIGRLGYPAAGIRGRGLIGETYFKKRVPQPFGFGDIVDGVKGAAKDVGSAIGDAASSAGDAIGDAASAVKDKAGDVVDDITGKDDSPATTTAIAVDAVSPSKTVAPEKSETATTSKAPEKETKTAEAPKPSATEGAGDSADAGFGGCLKMDAGLSVNVGATANFFGLFSPSTTLPLFSKDFPLFKKCFGDSTQVERRNEGGSGRVVRDSTSTVGKRAFDLTCNGINVGKATQLVNDVVAASKLA</sequence>
<reference evidence="3 4" key="1">
    <citation type="journal article" date="2020" name="ISME J.">
        <title>Uncovering the hidden diversity of litter-decomposition mechanisms in mushroom-forming fungi.</title>
        <authorList>
            <person name="Floudas D."/>
            <person name="Bentzer J."/>
            <person name="Ahren D."/>
            <person name="Johansson T."/>
            <person name="Persson P."/>
            <person name="Tunlid A."/>
        </authorList>
    </citation>
    <scope>NUCLEOTIDE SEQUENCE [LARGE SCALE GENOMIC DNA]</scope>
    <source>
        <strain evidence="3 4">CBS 146.42</strain>
    </source>
</reference>
<feature type="chain" id="PRO_5034916747" evidence="2">
    <location>
        <begin position="29"/>
        <end position="803"/>
    </location>
</feature>